<reference evidence="1 2" key="1">
    <citation type="submission" date="2018-05" db="EMBL/GenBank/DDBJ databases">
        <title>Legionella qingyii sp.nov., whole genome shotgun sequence.</title>
        <authorList>
            <person name="Wu H."/>
            <person name="Zhu Q."/>
            <person name="Hu C."/>
        </authorList>
    </citation>
    <scope>NUCLEOTIDE SEQUENCE [LARGE SCALE GENOMIC DNA]</scope>
    <source>
        <strain evidence="1 2">HEB18</strain>
    </source>
</reference>
<proteinExistence type="predicted"/>
<dbReference type="AlphaFoldDB" id="A0A317U621"/>
<dbReference type="Proteomes" id="UP000247152">
    <property type="component" value="Unassembled WGS sequence"/>
</dbReference>
<protein>
    <submittedName>
        <fullName evidence="1">Uncharacterized protein</fullName>
    </submittedName>
</protein>
<organism evidence="1 2">
    <name type="scientific">Legionella qingyii</name>
    <dbReference type="NCBI Taxonomy" id="2184757"/>
    <lineage>
        <taxon>Bacteria</taxon>
        <taxon>Pseudomonadati</taxon>
        <taxon>Pseudomonadota</taxon>
        <taxon>Gammaproteobacteria</taxon>
        <taxon>Legionellales</taxon>
        <taxon>Legionellaceae</taxon>
        <taxon>Legionella</taxon>
    </lineage>
</organism>
<dbReference type="EMBL" id="QHJG01000013">
    <property type="protein sequence ID" value="PWY55942.1"/>
    <property type="molecule type" value="Genomic_DNA"/>
</dbReference>
<name>A0A317U621_9GAMM</name>
<evidence type="ECO:0000313" key="2">
    <source>
        <dbReference type="Proteomes" id="UP000247152"/>
    </source>
</evidence>
<comment type="caution">
    <text evidence="1">The sequence shown here is derived from an EMBL/GenBank/DDBJ whole genome shotgun (WGS) entry which is preliminary data.</text>
</comment>
<gene>
    <name evidence="1" type="ORF">DGG96_09410</name>
</gene>
<sequence length="92" mass="10564">MTDNVKVLIRHRHEEPLSQAVMRRFQQTDFSEVLHYFVSEGVILERERFHVNDHVAGIDSDAIMTNNPVPVLPSEERTMIVGSIVADENDFS</sequence>
<accession>A0A317U621</accession>
<evidence type="ECO:0000313" key="1">
    <source>
        <dbReference type="EMBL" id="PWY55942.1"/>
    </source>
</evidence>